<dbReference type="AlphaFoldDB" id="A0AAP0IWT7"/>
<keyword evidence="3" id="KW-0472">Membrane</keyword>
<evidence type="ECO:0000256" key="1">
    <source>
        <dbReference type="ARBA" id="ARBA00008572"/>
    </source>
</evidence>
<gene>
    <name evidence="5" type="ORF">Sjap_012795</name>
</gene>
<name>A0AAP0IWT7_9MAGN</name>
<organism evidence="5 6">
    <name type="scientific">Stephania japonica</name>
    <dbReference type="NCBI Taxonomy" id="461633"/>
    <lineage>
        <taxon>Eukaryota</taxon>
        <taxon>Viridiplantae</taxon>
        <taxon>Streptophyta</taxon>
        <taxon>Embryophyta</taxon>
        <taxon>Tracheophyta</taxon>
        <taxon>Spermatophyta</taxon>
        <taxon>Magnoliopsida</taxon>
        <taxon>Ranunculales</taxon>
        <taxon>Menispermaceae</taxon>
        <taxon>Menispermoideae</taxon>
        <taxon>Cissampelideae</taxon>
        <taxon>Stephania</taxon>
    </lineage>
</organism>
<comment type="caution">
    <text evidence="5">The sequence shown here is derived from an EMBL/GenBank/DDBJ whole genome shotgun (WGS) entry which is preliminary data.</text>
</comment>
<feature type="transmembrane region" description="Helical" evidence="3">
    <location>
        <begin position="146"/>
        <end position="170"/>
    </location>
</feature>
<dbReference type="EMBL" id="JBBNAE010000005">
    <property type="protein sequence ID" value="KAK9123193.1"/>
    <property type="molecule type" value="Genomic_DNA"/>
</dbReference>
<feature type="compositionally biased region" description="Basic and acidic residues" evidence="2">
    <location>
        <begin position="32"/>
        <end position="70"/>
    </location>
</feature>
<comment type="similarity">
    <text evidence="1">Belongs to the amino acid-polyamine-organocation (APC) superfamily. Cationic amino acid transporter (CAT) (TC 2.A.3.3) family.</text>
</comment>
<dbReference type="GO" id="GO:0005886">
    <property type="term" value="C:plasma membrane"/>
    <property type="evidence" value="ECO:0007669"/>
    <property type="project" value="TreeGrafter"/>
</dbReference>
<feature type="compositionally biased region" description="Low complexity" evidence="2">
    <location>
        <begin position="86"/>
        <end position="134"/>
    </location>
</feature>
<dbReference type="PANTHER" id="PTHR43243">
    <property type="entry name" value="INNER MEMBRANE TRANSPORTER YGJI-RELATED"/>
    <property type="match status" value="1"/>
</dbReference>
<reference evidence="5 6" key="1">
    <citation type="submission" date="2024-01" db="EMBL/GenBank/DDBJ databases">
        <title>Genome assemblies of Stephania.</title>
        <authorList>
            <person name="Yang L."/>
        </authorList>
    </citation>
    <scope>NUCLEOTIDE SEQUENCE [LARGE SCALE GENOMIC DNA]</scope>
    <source>
        <strain evidence="5">QJT</strain>
        <tissue evidence="5">Leaf</tissue>
    </source>
</reference>
<proteinExistence type="inferred from homology"/>
<keyword evidence="6" id="KW-1185">Reference proteome</keyword>
<feature type="transmembrane region" description="Helical" evidence="3">
    <location>
        <begin position="201"/>
        <end position="219"/>
    </location>
</feature>
<protein>
    <recommendedName>
        <fullName evidence="4">Small acidic protein-like domain-containing protein</fullName>
    </recommendedName>
</protein>
<dbReference type="Pfam" id="PF15477">
    <property type="entry name" value="SMAP"/>
    <property type="match status" value="1"/>
</dbReference>
<feature type="transmembrane region" description="Helical" evidence="3">
    <location>
        <begin position="226"/>
        <end position="248"/>
    </location>
</feature>
<dbReference type="Proteomes" id="UP001417504">
    <property type="component" value="Unassembled WGS sequence"/>
</dbReference>
<dbReference type="InterPro" id="IPR028124">
    <property type="entry name" value="SMAP_dom"/>
</dbReference>
<evidence type="ECO:0000259" key="4">
    <source>
        <dbReference type="Pfam" id="PF15477"/>
    </source>
</evidence>
<feature type="region of interest" description="Disordered" evidence="2">
    <location>
        <begin position="32"/>
        <end position="134"/>
    </location>
</feature>
<keyword evidence="3" id="KW-1133">Transmembrane helix</keyword>
<dbReference type="GO" id="GO:0005313">
    <property type="term" value="F:L-glutamate transmembrane transporter activity"/>
    <property type="evidence" value="ECO:0007669"/>
    <property type="project" value="TreeGrafter"/>
</dbReference>
<dbReference type="GO" id="GO:0015189">
    <property type="term" value="F:L-lysine transmembrane transporter activity"/>
    <property type="evidence" value="ECO:0007669"/>
    <property type="project" value="TreeGrafter"/>
</dbReference>
<evidence type="ECO:0000313" key="6">
    <source>
        <dbReference type="Proteomes" id="UP001417504"/>
    </source>
</evidence>
<dbReference type="Gene3D" id="1.20.1740.10">
    <property type="entry name" value="Amino acid/polyamine transporter I"/>
    <property type="match status" value="1"/>
</dbReference>
<evidence type="ECO:0000256" key="3">
    <source>
        <dbReference type="SAM" id="Phobius"/>
    </source>
</evidence>
<evidence type="ECO:0000256" key="2">
    <source>
        <dbReference type="SAM" id="MobiDB-lite"/>
    </source>
</evidence>
<accession>A0AAP0IWT7</accession>
<evidence type="ECO:0000313" key="5">
    <source>
        <dbReference type="EMBL" id="KAK9123193.1"/>
    </source>
</evidence>
<feature type="domain" description="Small acidic protein-like" evidence="4">
    <location>
        <begin position="22"/>
        <end position="86"/>
    </location>
</feature>
<dbReference type="PANTHER" id="PTHR43243:SF62">
    <property type="entry name" value="CATIONIC AMINO ACID TRANSPORTER 8, VACUOLAR"/>
    <property type="match status" value="1"/>
</dbReference>
<sequence length="303" mass="33027">MTGLVNKNPVAGGFMCADQKKKLLWGNKKSTAIEEGAKGNFKTEQKPENKEGNSRLRAEKQQELQEDLEKQYTPGLRRRDGRTVGLAFAPSLAPASSSSPARKPTTMPTLPSSSLTPSPAFLASARPSSPSPSPSRRSFSFLRIELGDFIAFLVASNILLEAVVGAAGIARSWTSYFATIISSDPNSLRIHVSFFGDGFNLLDPIVVVVLIVTSCIPMFRTINASMVNWITSAVSIMLMLFIIMAEFVKGSVGNLRSFSRMGWEGCLGRQWVLFWVYTGFDMVATLAEVAKDPPRDIPVELVG</sequence>
<keyword evidence="3" id="KW-0812">Transmembrane</keyword>